<dbReference type="EMBL" id="JASPKZ010007262">
    <property type="protein sequence ID" value="KAJ9585554.1"/>
    <property type="molecule type" value="Genomic_DNA"/>
</dbReference>
<sequence length="59" mass="6947">YKIVTRPVCCTKIVSFAPMQSYMFLVIALLTNNAHWLSIKKNMFYFDQQNSATQKIMLR</sequence>
<feature type="non-terminal residue" evidence="2">
    <location>
        <position position="59"/>
    </location>
</feature>
<evidence type="ECO:0000313" key="3">
    <source>
        <dbReference type="Proteomes" id="UP001233999"/>
    </source>
</evidence>
<evidence type="ECO:0000256" key="1">
    <source>
        <dbReference type="SAM" id="Phobius"/>
    </source>
</evidence>
<keyword evidence="1" id="KW-0812">Transmembrane</keyword>
<accession>A0AAD8ED85</accession>
<feature type="transmembrane region" description="Helical" evidence="1">
    <location>
        <begin position="21"/>
        <end position="39"/>
    </location>
</feature>
<name>A0AAD8ED85_DIPPU</name>
<keyword evidence="1" id="KW-1133">Transmembrane helix</keyword>
<gene>
    <name evidence="2" type="ORF">L9F63_002671</name>
</gene>
<dbReference type="Proteomes" id="UP001233999">
    <property type="component" value="Unassembled WGS sequence"/>
</dbReference>
<dbReference type="AlphaFoldDB" id="A0AAD8ED85"/>
<keyword evidence="1" id="KW-0472">Membrane</keyword>
<feature type="non-terminal residue" evidence="2">
    <location>
        <position position="1"/>
    </location>
</feature>
<protein>
    <submittedName>
        <fullName evidence="2">Uncharacterized protein</fullName>
    </submittedName>
</protein>
<organism evidence="2 3">
    <name type="scientific">Diploptera punctata</name>
    <name type="common">Pacific beetle cockroach</name>
    <dbReference type="NCBI Taxonomy" id="6984"/>
    <lineage>
        <taxon>Eukaryota</taxon>
        <taxon>Metazoa</taxon>
        <taxon>Ecdysozoa</taxon>
        <taxon>Arthropoda</taxon>
        <taxon>Hexapoda</taxon>
        <taxon>Insecta</taxon>
        <taxon>Pterygota</taxon>
        <taxon>Neoptera</taxon>
        <taxon>Polyneoptera</taxon>
        <taxon>Dictyoptera</taxon>
        <taxon>Blattodea</taxon>
        <taxon>Blaberoidea</taxon>
        <taxon>Blaberidae</taxon>
        <taxon>Diplopterinae</taxon>
        <taxon>Diploptera</taxon>
    </lineage>
</organism>
<proteinExistence type="predicted"/>
<comment type="caution">
    <text evidence="2">The sequence shown here is derived from an EMBL/GenBank/DDBJ whole genome shotgun (WGS) entry which is preliminary data.</text>
</comment>
<keyword evidence="3" id="KW-1185">Reference proteome</keyword>
<evidence type="ECO:0000313" key="2">
    <source>
        <dbReference type="EMBL" id="KAJ9585554.1"/>
    </source>
</evidence>
<reference evidence="2" key="1">
    <citation type="journal article" date="2023" name="IScience">
        <title>Live-bearing cockroach genome reveals convergent evolutionary mechanisms linked to viviparity in insects and beyond.</title>
        <authorList>
            <person name="Fouks B."/>
            <person name="Harrison M.C."/>
            <person name="Mikhailova A.A."/>
            <person name="Marchal E."/>
            <person name="English S."/>
            <person name="Carruthers M."/>
            <person name="Jennings E.C."/>
            <person name="Chiamaka E.L."/>
            <person name="Frigard R.A."/>
            <person name="Pippel M."/>
            <person name="Attardo G.M."/>
            <person name="Benoit J.B."/>
            <person name="Bornberg-Bauer E."/>
            <person name="Tobe S.S."/>
        </authorList>
    </citation>
    <scope>NUCLEOTIDE SEQUENCE</scope>
    <source>
        <strain evidence="2">Stay&amp;Tobe</strain>
    </source>
</reference>
<reference evidence="2" key="2">
    <citation type="submission" date="2023-05" db="EMBL/GenBank/DDBJ databases">
        <authorList>
            <person name="Fouks B."/>
        </authorList>
    </citation>
    <scope>NUCLEOTIDE SEQUENCE</scope>
    <source>
        <strain evidence="2">Stay&amp;Tobe</strain>
        <tissue evidence="2">Testes</tissue>
    </source>
</reference>